<evidence type="ECO:0000313" key="9">
    <source>
        <dbReference type="EMBL" id="AJC73652.1"/>
    </source>
</evidence>
<dbReference type="Pfam" id="PF00528">
    <property type="entry name" value="BPD_transp_1"/>
    <property type="match status" value="1"/>
</dbReference>
<dbReference type="GO" id="GO:0005886">
    <property type="term" value="C:plasma membrane"/>
    <property type="evidence" value="ECO:0007669"/>
    <property type="project" value="UniProtKB-SubCell"/>
</dbReference>
<evidence type="ECO:0000256" key="3">
    <source>
        <dbReference type="ARBA" id="ARBA00022475"/>
    </source>
</evidence>
<dbReference type="PaxDb" id="1123384-AJ81_04890"/>
<dbReference type="Proteomes" id="UP000077469">
    <property type="component" value="Chromosome"/>
</dbReference>
<evidence type="ECO:0000256" key="1">
    <source>
        <dbReference type="ARBA" id="ARBA00004651"/>
    </source>
</evidence>
<dbReference type="PROSITE" id="PS50928">
    <property type="entry name" value="ABC_TM1"/>
    <property type="match status" value="1"/>
</dbReference>
<feature type="transmembrane region" description="Helical" evidence="7">
    <location>
        <begin position="246"/>
        <end position="270"/>
    </location>
</feature>
<keyword evidence="10" id="KW-1185">Reference proteome</keyword>
<comment type="subcellular location">
    <subcellularLocation>
        <location evidence="1 7">Cell membrane</location>
        <topology evidence="1 7">Multi-pass membrane protein</topology>
    </subcellularLocation>
</comment>
<dbReference type="PANTHER" id="PTHR43744">
    <property type="entry name" value="ABC TRANSPORTER PERMEASE PROTEIN MG189-RELATED-RELATED"/>
    <property type="match status" value="1"/>
</dbReference>
<evidence type="ECO:0000259" key="8">
    <source>
        <dbReference type="PROSITE" id="PS50928"/>
    </source>
</evidence>
<feature type="transmembrane region" description="Helical" evidence="7">
    <location>
        <begin position="12"/>
        <end position="37"/>
    </location>
</feature>
<dbReference type="InterPro" id="IPR000515">
    <property type="entry name" value="MetI-like"/>
</dbReference>
<keyword evidence="2 7" id="KW-0813">Transport</keyword>
<evidence type="ECO:0000256" key="2">
    <source>
        <dbReference type="ARBA" id="ARBA00022448"/>
    </source>
</evidence>
<feature type="transmembrane region" description="Helical" evidence="7">
    <location>
        <begin position="76"/>
        <end position="99"/>
    </location>
</feature>
<evidence type="ECO:0000256" key="7">
    <source>
        <dbReference type="RuleBase" id="RU363032"/>
    </source>
</evidence>
<gene>
    <name evidence="9" type="ORF">AJ81_04890</name>
</gene>
<dbReference type="CDD" id="cd06261">
    <property type="entry name" value="TM_PBP2"/>
    <property type="match status" value="1"/>
</dbReference>
<proteinExistence type="inferred from homology"/>
<dbReference type="KEGG" id="phy:AJ81_04890"/>
<dbReference type="PATRIC" id="fig|1123384.7.peg.965"/>
<protein>
    <submittedName>
        <fullName evidence="9">ABC transporter permease</fullName>
    </submittedName>
</protein>
<keyword evidence="3" id="KW-1003">Cell membrane</keyword>
<dbReference type="GO" id="GO:0055085">
    <property type="term" value="P:transmembrane transport"/>
    <property type="evidence" value="ECO:0007669"/>
    <property type="project" value="InterPro"/>
</dbReference>
<keyword evidence="4 7" id="KW-0812">Transmembrane</keyword>
<dbReference type="PANTHER" id="PTHR43744:SF12">
    <property type="entry name" value="ABC TRANSPORTER PERMEASE PROTEIN MG189-RELATED"/>
    <property type="match status" value="1"/>
</dbReference>
<reference evidence="9 10" key="1">
    <citation type="submission" date="2014-01" db="EMBL/GenBank/DDBJ databases">
        <title>Genome sequencing of Thermotog hypogea.</title>
        <authorList>
            <person name="Zhang X."/>
            <person name="Alvare G."/>
            <person name="Fristensky B."/>
            <person name="Chen L."/>
            <person name="Suen T."/>
            <person name="Chen Q."/>
            <person name="Ma K."/>
        </authorList>
    </citation>
    <scope>NUCLEOTIDE SEQUENCE [LARGE SCALE GENOMIC DNA]</scope>
    <source>
        <strain evidence="9 10">DSM 11164</strain>
    </source>
</reference>
<feature type="transmembrane region" description="Helical" evidence="7">
    <location>
        <begin position="111"/>
        <end position="135"/>
    </location>
</feature>
<dbReference type="EMBL" id="CP007141">
    <property type="protein sequence ID" value="AJC73652.1"/>
    <property type="molecule type" value="Genomic_DNA"/>
</dbReference>
<feature type="domain" description="ABC transmembrane type-1" evidence="8">
    <location>
        <begin position="76"/>
        <end position="265"/>
    </location>
</feature>
<keyword evidence="5 7" id="KW-1133">Transmembrane helix</keyword>
<organism evidence="9 10">
    <name type="scientific">Pseudothermotoga hypogea DSM 11164 = NBRC 106472</name>
    <dbReference type="NCBI Taxonomy" id="1123384"/>
    <lineage>
        <taxon>Bacteria</taxon>
        <taxon>Thermotogati</taxon>
        <taxon>Thermotogota</taxon>
        <taxon>Thermotogae</taxon>
        <taxon>Thermotogales</taxon>
        <taxon>Thermotogaceae</taxon>
        <taxon>Pseudothermotoga</taxon>
    </lineage>
</organism>
<evidence type="ECO:0000256" key="5">
    <source>
        <dbReference type="ARBA" id="ARBA00022989"/>
    </source>
</evidence>
<dbReference type="Gene3D" id="1.10.3720.10">
    <property type="entry name" value="MetI-like"/>
    <property type="match status" value="1"/>
</dbReference>
<dbReference type="STRING" id="1123384.AJ81_04890"/>
<dbReference type="SUPFAM" id="SSF161098">
    <property type="entry name" value="MetI-like"/>
    <property type="match status" value="1"/>
</dbReference>
<feature type="transmembrane region" description="Helical" evidence="7">
    <location>
        <begin position="186"/>
        <end position="207"/>
    </location>
</feature>
<keyword evidence="6 7" id="KW-0472">Membrane</keyword>
<evidence type="ECO:0000256" key="6">
    <source>
        <dbReference type="ARBA" id="ARBA00023136"/>
    </source>
</evidence>
<evidence type="ECO:0000313" key="10">
    <source>
        <dbReference type="Proteomes" id="UP000077469"/>
    </source>
</evidence>
<dbReference type="InterPro" id="IPR035906">
    <property type="entry name" value="MetI-like_sf"/>
</dbReference>
<dbReference type="AlphaFoldDB" id="A0A0X1KQV4"/>
<accession>A0A0X1KQV4</accession>
<feature type="transmembrane region" description="Helical" evidence="7">
    <location>
        <begin position="147"/>
        <end position="165"/>
    </location>
</feature>
<name>A0A0X1KQV4_9THEM</name>
<evidence type="ECO:0000256" key="4">
    <source>
        <dbReference type="ARBA" id="ARBA00022692"/>
    </source>
</evidence>
<sequence length="281" mass="31885">MRMVKGFLTSSAAWFFLIIFAIFILTPIVFMFTASIMSSKNITRIPYPWFSGEFRWQNYWQAIKGNDGKFLYPRCIWNSFVVASLTTIGTVFLCSLTGFGLAKYKFKGRTIVLLLILATMMIPFEAIMIPLYLIVTNLKMQDTYAGLIVPLIMNAFGVFMMRQFLITFPDELIDAARIDGASEFGIYLRIILPNSTPALATLAVLTFRSQWDNLIWPLLIVQSPEKRTIPLYIIQFATEKYTNEGAMMAAAAIASVPMFVLFFTLTNYFLTGAELFAAKKD</sequence>
<comment type="similarity">
    <text evidence="7">Belongs to the binding-protein-dependent transport system permease family.</text>
</comment>